<feature type="compositionally biased region" description="Basic and acidic residues" evidence="1">
    <location>
        <begin position="48"/>
        <end position="79"/>
    </location>
</feature>
<reference evidence="2 3" key="1">
    <citation type="submission" date="2015-12" db="EMBL/GenBank/DDBJ databases">
        <title>Draft genome sequence of Moniliophthora roreri, the causal agent of frosty pod rot of cacao.</title>
        <authorList>
            <person name="Aime M.C."/>
            <person name="Diaz-Valderrama J.R."/>
            <person name="Kijpornyongpan T."/>
            <person name="Phillips-Mora W."/>
        </authorList>
    </citation>
    <scope>NUCLEOTIDE SEQUENCE [LARGE SCALE GENOMIC DNA]</scope>
    <source>
        <strain evidence="2 3">MCA 2952</strain>
    </source>
</reference>
<sequence length="260" mass="28844">MEPSVCPTEARTIAKSLSKANIKDFLTNIKKSGEEPTLCTCSCRKGKEKTPAKTEKCVKDPKDSTEPRKAEHESHRPDRSSCGNSVPPASADMDMVMADMAKNVNHMEGSTDRAPFLLALETLCSPRLTHFPKGLIWQAILPTMEASIHHLFHSIVLISFISEATDKGSLFHTTEELQQELLLLPFGSMEAKSTLTLMSLYNAATVVLASHLFSVHKAMQDYKDTLVTHDEISRILCDCHITLLSPQAYDTKDIDMPMVQ</sequence>
<gene>
    <name evidence="2" type="ORF">WG66_15349</name>
</gene>
<evidence type="ECO:0000313" key="2">
    <source>
        <dbReference type="EMBL" id="KTB32081.1"/>
    </source>
</evidence>
<dbReference type="Proteomes" id="UP000054988">
    <property type="component" value="Unassembled WGS sequence"/>
</dbReference>
<evidence type="ECO:0000313" key="3">
    <source>
        <dbReference type="Proteomes" id="UP000054988"/>
    </source>
</evidence>
<evidence type="ECO:0000256" key="1">
    <source>
        <dbReference type="SAM" id="MobiDB-lite"/>
    </source>
</evidence>
<dbReference type="AlphaFoldDB" id="A0A0W0F738"/>
<name>A0A0W0F738_MONRR</name>
<accession>A0A0W0F738</accession>
<protein>
    <submittedName>
        <fullName evidence="2">Uncharacterized protein</fullName>
    </submittedName>
</protein>
<feature type="region of interest" description="Disordered" evidence="1">
    <location>
        <begin position="44"/>
        <end position="89"/>
    </location>
</feature>
<comment type="caution">
    <text evidence="2">The sequence shown here is derived from an EMBL/GenBank/DDBJ whole genome shotgun (WGS) entry which is preliminary data.</text>
</comment>
<proteinExistence type="predicted"/>
<dbReference type="EMBL" id="LATX01002261">
    <property type="protein sequence ID" value="KTB32081.1"/>
    <property type="molecule type" value="Genomic_DNA"/>
</dbReference>
<organism evidence="2 3">
    <name type="scientific">Moniliophthora roreri</name>
    <name type="common">Frosty pod rot fungus</name>
    <name type="synonym">Monilia roreri</name>
    <dbReference type="NCBI Taxonomy" id="221103"/>
    <lineage>
        <taxon>Eukaryota</taxon>
        <taxon>Fungi</taxon>
        <taxon>Dikarya</taxon>
        <taxon>Basidiomycota</taxon>
        <taxon>Agaricomycotina</taxon>
        <taxon>Agaricomycetes</taxon>
        <taxon>Agaricomycetidae</taxon>
        <taxon>Agaricales</taxon>
        <taxon>Marasmiineae</taxon>
        <taxon>Marasmiaceae</taxon>
        <taxon>Moniliophthora</taxon>
    </lineage>
</organism>